<proteinExistence type="predicted"/>
<feature type="non-terminal residue" evidence="1">
    <location>
        <position position="455"/>
    </location>
</feature>
<evidence type="ECO:0000313" key="2">
    <source>
        <dbReference type="Proteomes" id="UP000722459"/>
    </source>
</evidence>
<sequence>MKIQLKITISLLAILMLTSFVIAGECDNYSGSYIYTENIPSEESDGCDWKNLDSRDPIQNLKTLNNHYGYWGCDDSSTQVTYCLITSCDGVGQACGTNTGECVAGNYVCSTSGLYCNGAVEPTAESLDGLDNDCDGTVDNVVNLKNPKYFPNTWYTANSNFSMLESEKNCSQVSDNTDDGWSAPQNICSYGNGSTSCSNGCSGNYLIVKPSVPQTAPVSQISSVKLLVYFTPRGASHSGENINIGLRVGSANYGVDFDVTNSSPKTIDLTSKKNWSWNDLKNAVIYMKLQNPINLDFDLVKLWVSGYGCAGSEVVCDGIDDDCDGQTDEGVKNTYFLDFDNDNSGSILNSQLACSAPNNYVSNADDCDDSNPNIKPTATENITNGVDDDCDGLVDEGKTKQTVCVGSKPSNSEYNYGTTNGNFTQTWDGVNWDPTTMDYHHNNVAEECAWKCSSG</sequence>
<gene>
    <name evidence="1" type="ORF">HON47_00150</name>
</gene>
<dbReference type="AlphaFoldDB" id="A0A8T5GDD0"/>
<evidence type="ECO:0000313" key="1">
    <source>
        <dbReference type="EMBL" id="MBT4869971.1"/>
    </source>
</evidence>
<protein>
    <submittedName>
        <fullName evidence="1">Uncharacterized protein</fullName>
    </submittedName>
</protein>
<dbReference type="InterPro" id="IPR021655">
    <property type="entry name" value="Put_metal-bd"/>
</dbReference>
<dbReference type="Pfam" id="PF11617">
    <property type="entry name" value="Cu-binding_MopE"/>
    <property type="match status" value="3"/>
</dbReference>
<organism evidence="1 2">
    <name type="scientific">Candidatus Iainarchaeum sp</name>
    <dbReference type="NCBI Taxonomy" id="3101447"/>
    <lineage>
        <taxon>Archaea</taxon>
        <taxon>Candidatus Iainarchaeota</taxon>
        <taxon>Candidatus Iainarchaeia</taxon>
        <taxon>Candidatus Iainarchaeales</taxon>
        <taxon>Candidatus Iainarchaeaceae</taxon>
        <taxon>Candidatus Iainarchaeum</taxon>
    </lineage>
</organism>
<reference evidence="1" key="1">
    <citation type="journal article" date="2021" name="ISME J.">
        <title>Mercury methylation by metabolically versatile and cosmopolitan marine bacteria.</title>
        <authorList>
            <person name="Lin H."/>
            <person name="Ascher D.B."/>
            <person name="Myung Y."/>
            <person name="Lamborg C.H."/>
            <person name="Hallam S.J."/>
            <person name="Gionfriddo C.M."/>
            <person name="Holt K.E."/>
            <person name="Moreau J.W."/>
        </authorList>
    </citation>
    <scope>NUCLEOTIDE SEQUENCE</scope>
    <source>
        <strain evidence="1">SI075_bin30</strain>
    </source>
</reference>
<dbReference type="EMBL" id="JABJNZ010000006">
    <property type="protein sequence ID" value="MBT4869971.1"/>
    <property type="molecule type" value="Genomic_DNA"/>
</dbReference>
<dbReference type="Proteomes" id="UP000722459">
    <property type="component" value="Unassembled WGS sequence"/>
</dbReference>
<comment type="caution">
    <text evidence="1">The sequence shown here is derived from an EMBL/GenBank/DDBJ whole genome shotgun (WGS) entry which is preliminary data.</text>
</comment>
<accession>A0A8T5GDD0</accession>
<name>A0A8T5GDD0_9ARCH</name>